<keyword evidence="2 5" id="KW-0378">Hydrolase</keyword>
<dbReference type="InterPro" id="IPR050792">
    <property type="entry name" value="ADP-ribosylglycohydrolase"/>
</dbReference>
<comment type="cofactor">
    <cofactor evidence="3">
        <name>Mg(2+)</name>
        <dbReference type="ChEBI" id="CHEBI:18420"/>
    </cofactor>
    <text evidence="3">Binds 2 magnesium ions per subunit.</text>
</comment>
<proteinExistence type="inferred from homology"/>
<keyword evidence="3" id="KW-0460">Magnesium</keyword>
<dbReference type="Pfam" id="PF03747">
    <property type="entry name" value="ADP_ribosyl_GH"/>
    <property type="match status" value="1"/>
</dbReference>
<evidence type="ECO:0000256" key="4">
    <source>
        <dbReference type="PROSITE-ProRule" id="PRU00339"/>
    </source>
</evidence>
<dbReference type="InterPro" id="IPR036705">
    <property type="entry name" value="Ribosyl_crysJ1_sf"/>
</dbReference>
<evidence type="ECO:0000256" key="2">
    <source>
        <dbReference type="ARBA" id="ARBA00022801"/>
    </source>
</evidence>
<dbReference type="SMART" id="SM00028">
    <property type="entry name" value="TPR"/>
    <property type="match status" value="3"/>
</dbReference>
<keyword evidence="6" id="KW-1185">Reference proteome</keyword>
<dbReference type="PROSITE" id="PS50293">
    <property type="entry name" value="TPR_REGION"/>
    <property type="match status" value="1"/>
</dbReference>
<dbReference type="GO" id="GO:0046872">
    <property type="term" value="F:metal ion binding"/>
    <property type="evidence" value="ECO:0007669"/>
    <property type="project" value="UniProtKB-KW"/>
</dbReference>
<organism evidence="5 6">
    <name type="scientific">Serpentinicella alkaliphila</name>
    <dbReference type="NCBI Taxonomy" id="1734049"/>
    <lineage>
        <taxon>Bacteria</taxon>
        <taxon>Bacillati</taxon>
        <taxon>Bacillota</taxon>
        <taxon>Clostridia</taxon>
        <taxon>Peptostreptococcales</taxon>
        <taxon>Natronincolaceae</taxon>
        <taxon>Serpentinicella</taxon>
    </lineage>
</organism>
<gene>
    <name evidence="5" type="ORF">EDD79_100815</name>
</gene>
<feature type="binding site" evidence="3">
    <location>
        <position position="89"/>
    </location>
    <ligand>
        <name>Mg(2+)</name>
        <dbReference type="ChEBI" id="CHEBI:18420"/>
        <label>1</label>
    </ligand>
</feature>
<feature type="binding site" evidence="3">
    <location>
        <position position="307"/>
    </location>
    <ligand>
        <name>Mg(2+)</name>
        <dbReference type="ChEBI" id="CHEBI:18420"/>
        <label>1</label>
    </ligand>
</feature>
<name>A0A4R2TJ89_9FIRM</name>
<dbReference type="InterPro" id="IPR005502">
    <property type="entry name" value="Ribosyl_crysJ1"/>
</dbReference>
<keyword evidence="4" id="KW-0802">TPR repeat</keyword>
<dbReference type="Pfam" id="PF13424">
    <property type="entry name" value="TPR_12"/>
    <property type="match status" value="1"/>
</dbReference>
<dbReference type="RefSeq" id="WP_132847914.1">
    <property type="nucleotide sequence ID" value="NZ_CP058648.1"/>
</dbReference>
<feature type="binding site" evidence="3">
    <location>
        <position position="310"/>
    </location>
    <ligand>
        <name>Mg(2+)</name>
        <dbReference type="ChEBI" id="CHEBI:18420"/>
        <label>1</label>
    </ligand>
</feature>
<dbReference type="GO" id="GO:0016787">
    <property type="term" value="F:hydrolase activity"/>
    <property type="evidence" value="ECO:0007669"/>
    <property type="project" value="UniProtKB-KW"/>
</dbReference>
<feature type="repeat" description="TPR" evidence="4">
    <location>
        <begin position="427"/>
        <end position="460"/>
    </location>
</feature>
<dbReference type="SUPFAM" id="SSF48452">
    <property type="entry name" value="TPR-like"/>
    <property type="match status" value="1"/>
</dbReference>
<sequence length="511" mass="58679">MYLELLEQLYSFLINEIHMPKFSNLIEKNNLVPKSNIDYLDKIRGAFVGLALGDAFGNFIEGQNSSEIDYVLNLFKSDKHSISLDVSDDTEMTILFSESLIINQGFNPEDIANRFIRQPITRTGKTINEFIINYRDRKLEWYKSGVESAGNGAAMRCAPVSFLNYGDYNSLKLMAGIQSTITHVDQMAIASSIALSYSIAYLMNLEPFSIKESEQINDLISAVGDSIKGIETSVYRSRTEDEIENLYTRINIVLPKIIKQQEDMDKVKMKWGSSAYVLESLPYALYAFLKQPNDFEQILNNCIGADDTDTVTSMALTLAGAYIGFKNIHKVYVKKLRNLEEILTLSDRLFELSIKNKLNNPYRRMRDQIRTNNDSPENLQDELDQLIWMAIKHTKQEQFELAVKYFELLIEKNPEFKKNEKLKTNIIEAYEGLGNRFLEKGQFEEALKYFKKALEHDLNHPSILCNLAITYLNLDDLNKAERYSRRAVELAPDFKIGKEVLNAVKSLNKEK</sequence>
<dbReference type="PANTHER" id="PTHR16222">
    <property type="entry name" value="ADP-RIBOSYLGLYCOHYDROLASE"/>
    <property type="match status" value="1"/>
</dbReference>
<evidence type="ECO:0000256" key="3">
    <source>
        <dbReference type="PIRSR" id="PIRSR605502-1"/>
    </source>
</evidence>
<dbReference type="Proteomes" id="UP000295504">
    <property type="component" value="Unassembled WGS sequence"/>
</dbReference>
<dbReference type="PROSITE" id="PS50005">
    <property type="entry name" value="TPR"/>
    <property type="match status" value="2"/>
</dbReference>
<feature type="binding site" evidence="3">
    <location>
        <position position="88"/>
    </location>
    <ligand>
        <name>Mg(2+)</name>
        <dbReference type="ChEBI" id="CHEBI:18420"/>
        <label>1</label>
    </ligand>
</feature>
<feature type="binding site" evidence="3">
    <location>
        <position position="87"/>
    </location>
    <ligand>
        <name>Mg(2+)</name>
        <dbReference type="ChEBI" id="CHEBI:18420"/>
        <label>1</label>
    </ligand>
</feature>
<accession>A0A4R2TJ89</accession>
<dbReference type="OrthoDB" id="9798107at2"/>
<dbReference type="SUPFAM" id="SSF101478">
    <property type="entry name" value="ADP-ribosylglycohydrolase"/>
    <property type="match status" value="1"/>
</dbReference>
<dbReference type="PANTHER" id="PTHR16222:SF24">
    <property type="entry name" value="ADP-RIBOSYLHYDROLASE ARH3"/>
    <property type="match status" value="1"/>
</dbReference>
<feature type="repeat" description="TPR" evidence="4">
    <location>
        <begin position="461"/>
        <end position="494"/>
    </location>
</feature>
<protein>
    <submittedName>
        <fullName evidence="5">ADP-ribosylglycohydrolase</fullName>
    </submittedName>
</protein>
<dbReference type="InterPro" id="IPR019734">
    <property type="entry name" value="TPR_rpt"/>
</dbReference>
<comment type="caution">
    <text evidence="5">The sequence shown here is derived from an EMBL/GenBank/DDBJ whole genome shotgun (WGS) entry which is preliminary data.</text>
</comment>
<comment type="similarity">
    <text evidence="1">Belongs to the ADP-ribosylglycohydrolase family.</text>
</comment>
<keyword evidence="3" id="KW-0479">Metal-binding</keyword>
<dbReference type="EMBL" id="SLYC01000008">
    <property type="protein sequence ID" value="TCQ03700.1"/>
    <property type="molecule type" value="Genomic_DNA"/>
</dbReference>
<reference evidence="5 6" key="1">
    <citation type="submission" date="2019-03" db="EMBL/GenBank/DDBJ databases">
        <title>Genomic Encyclopedia of Type Strains, Phase IV (KMG-IV): sequencing the most valuable type-strain genomes for metagenomic binning, comparative biology and taxonomic classification.</title>
        <authorList>
            <person name="Goeker M."/>
        </authorList>
    </citation>
    <scope>NUCLEOTIDE SEQUENCE [LARGE SCALE GENOMIC DNA]</scope>
    <source>
        <strain evidence="5 6">DSM 100013</strain>
    </source>
</reference>
<dbReference type="Gene3D" id="1.25.40.10">
    <property type="entry name" value="Tetratricopeptide repeat domain"/>
    <property type="match status" value="1"/>
</dbReference>
<dbReference type="AlphaFoldDB" id="A0A4R2TJ89"/>
<evidence type="ECO:0000313" key="5">
    <source>
        <dbReference type="EMBL" id="TCQ03700.1"/>
    </source>
</evidence>
<feature type="binding site" evidence="3">
    <location>
        <position position="309"/>
    </location>
    <ligand>
        <name>Mg(2+)</name>
        <dbReference type="ChEBI" id="CHEBI:18420"/>
        <label>1</label>
    </ligand>
</feature>
<dbReference type="InterPro" id="IPR011990">
    <property type="entry name" value="TPR-like_helical_dom_sf"/>
</dbReference>
<evidence type="ECO:0000256" key="1">
    <source>
        <dbReference type="ARBA" id="ARBA00010702"/>
    </source>
</evidence>
<evidence type="ECO:0000313" key="6">
    <source>
        <dbReference type="Proteomes" id="UP000295504"/>
    </source>
</evidence>
<dbReference type="Gene3D" id="1.10.4080.10">
    <property type="entry name" value="ADP-ribosylation/Crystallin J1"/>
    <property type="match status" value="1"/>
</dbReference>